<accession>A0A7R9FSP9</accession>
<evidence type="ECO:0000256" key="1">
    <source>
        <dbReference type="SAM" id="MobiDB-lite"/>
    </source>
</evidence>
<dbReference type="AlphaFoldDB" id="A0A7R9FSP9"/>
<evidence type="ECO:0000313" key="2">
    <source>
        <dbReference type="EMBL" id="CAD7253155.1"/>
    </source>
</evidence>
<feature type="region of interest" description="Disordered" evidence="1">
    <location>
        <begin position="1"/>
        <end position="21"/>
    </location>
</feature>
<reference evidence="2" key="1">
    <citation type="submission" date="2020-11" db="EMBL/GenBank/DDBJ databases">
        <authorList>
            <person name="Tran Van P."/>
        </authorList>
    </citation>
    <scope>NUCLEOTIDE SEQUENCE</scope>
</reference>
<proteinExistence type="predicted"/>
<keyword evidence="3" id="KW-1185">Reference proteome</keyword>
<sequence>MVVDETTDATHATDAPDLVEDAEVPEFIADVSARDDIKVPVTKAITIEAIPEPPTTVENAQSDFEPPQPTEKQKKSRLGNLFGKNQAPVADQPETDQRHQDSPLDLDINEINEPILIEDPALDDLSEEDLIEQAIPAHQEPDMTPSGSDPVTPFERRHANN</sequence>
<evidence type="ECO:0000313" key="3">
    <source>
        <dbReference type="Proteomes" id="UP000677054"/>
    </source>
</evidence>
<protein>
    <submittedName>
        <fullName evidence="2">Uncharacterized protein</fullName>
    </submittedName>
</protein>
<feature type="region of interest" description="Disordered" evidence="1">
    <location>
        <begin position="122"/>
        <end position="161"/>
    </location>
</feature>
<dbReference type="EMBL" id="LR904878">
    <property type="protein sequence ID" value="CAD7253155.1"/>
    <property type="molecule type" value="Genomic_DNA"/>
</dbReference>
<organism evidence="2">
    <name type="scientific">Darwinula stevensoni</name>
    <dbReference type="NCBI Taxonomy" id="69355"/>
    <lineage>
        <taxon>Eukaryota</taxon>
        <taxon>Metazoa</taxon>
        <taxon>Ecdysozoa</taxon>
        <taxon>Arthropoda</taxon>
        <taxon>Crustacea</taxon>
        <taxon>Oligostraca</taxon>
        <taxon>Ostracoda</taxon>
        <taxon>Podocopa</taxon>
        <taxon>Podocopida</taxon>
        <taxon>Darwinulocopina</taxon>
        <taxon>Darwinuloidea</taxon>
        <taxon>Darwinulidae</taxon>
        <taxon>Darwinula</taxon>
    </lineage>
</organism>
<dbReference type="Proteomes" id="UP000677054">
    <property type="component" value="Unassembled WGS sequence"/>
</dbReference>
<name>A0A7R9FSP9_9CRUS</name>
<dbReference type="EMBL" id="CAJPEV010005361">
    <property type="protein sequence ID" value="CAG0903074.1"/>
    <property type="molecule type" value="Genomic_DNA"/>
</dbReference>
<feature type="compositionally biased region" description="Acidic residues" evidence="1">
    <location>
        <begin position="122"/>
        <end position="131"/>
    </location>
</feature>
<feature type="region of interest" description="Disordered" evidence="1">
    <location>
        <begin position="49"/>
        <end position="104"/>
    </location>
</feature>
<gene>
    <name evidence="2" type="ORF">DSTB1V02_LOCUS12905</name>
</gene>